<reference evidence="2" key="1">
    <citation type="submission" date="2022-10" db="EMBL/GenBank/DDBJ databases">
        <authorList>
            <person name="Mo P."/>
        </authorList>
    </citation>
    <scope>NUCLEOTIDE SEQUENCE</scope>
    <source>
        <strain evidence="2">HUAS 13-4</strain>
    </source>
</reference>
<sequence>MKRHAAAVMVAGWGLLNGVLLAVLSVYGEASLVYWLWGSVVALLELAALLVLGSSEAGPEEHTRYRLPRGGAPAVLPAAAGITLGVLSAVYGLWLLVVAVPLLGVAAALAVRGASTPGEG</sequence>
<feature type="transmembrane region" description="Helical" evidence="1">
    <location>
        <begin position="7"/>
        <end position="28"/>
    </location>
</feature>
<evidence type="ECO:0000256" key="1">
    <source>
        <dbReference type="SAM" id="Phobius"/>
    </source>
</evidence>
<organism evidence="2 3">
    <name type="scientific">Streptomyces cynarae</name>
    <dbReference type="NCBI Taxonomy" id="2981134"/>
    <lineage>
        <taxon>Bacteria</taxon>
        <taxon>Bacillati</taxon>
        <taxon>Actinomycetota</taxon>
        <taxon>Actinomycetes</taxon>
        <taxon>Kitasatosporales</taxon>
        <taxon>Streptomycetaceae</taxon>
        <taxon>Streptomyces</taxon>
    </lineage>
</organism>
<feature type="transmembrane region" description="Helical" evidence="1">
    <location>
        <begin position="67"/>
        <end position="87"/>
    </location>
</feature>
<feature type="transmembrane region" description="Helical" evidence="1">
    <location>
        <begin position="93"/>
        <end position="111"/>
    </location>
</feature>
<gene>
    <name evidence="2" type="ORF">N8I84_05130</name>
</gene>
<keyword evidence="1" id="KW-0472">Membrane</keyword>
<protein>
    <recommendedName>
        <fullName evidence="4">Integral membrane protein</fullName>
    </recommendedName>
</protein>
<feature type="transmembrane region" description="Helical" evidence="1">
    <location>
        <begin position="34"/>
        <end position="55"/>
    </location>
</feature>
<evidence type="ECO:0000313" key="3">
    <source>
        <dbReference type="Proteomes" id="UP001061298"/>
    </source>
</evidence>
<keyword evidence="3" id="KW-1185">Reference proteome</keyword>
<dbReference type="Proteomes" id="UP001061298">
    <property type="component" value="Chromosome"/>
</dbReference>
<proteinExistence type="predicted"/>
<keyword evidence="1" id="KW-0812">Transmembrane</keyword>
<evidence type="ECO:0000313" key="2">
    <source>
        <dbReference type="EMBL" id="UXY18177.1"/>
    </source>
</evidence>
<evidence type="ECO:0008006" key="4">
    <source>
        <dbReference type="Google" id="ProtNLM"/>
    </source>
</evidence>
<dbReference type="EMBL" id="CP106793">
    <property type="protein sequence ID" value="UXY18177.1"/>
    <property type="molecule type" value="Genomic_DNA"/>
</dbReference>
<name>A0ABY6DUY2_9ACTN</name>
<dbReference type="RefSeq" id="WP_263228413.1">
    <property type="nucleotide sequence ID" value="NZ_CP106793.1"/>
</dbReference>
<accession>A0ABY6DUY2</accession>
<keyword evidence="1" id="KW-1133">Transmembrane helix</keyword>